<dbReference type="Pfam" id="PF07885">
    <property type="entry name" value="Ion_trans_2"/>
    <property type="match status" value="1"/>
</dbReference>
<dbReference type="PANTHER" id="PTHR43833:SF11">
    <property type="entry name" value="VOLTAGE-GATED POTASSIUM CHANNEL KCH"/>
    <property type="match status" value="1"/>
</dbReference>
<dbReference type="Gene3D" id="3.40.50.720">
    <property type="entry name" value="NAD(P)-binding Rossmann-like Domain"/>
    <property type="match status" value="2"/>
</dbReference>
<comment type="caution">
    <text evidence="6">The sequence shown here is derived from an EMBL/GenBank/DDBJ whole genome shotgun (WGS) entry which is preliminary data.</text>
</comment>
<dbReference type="Proteomes" id="UP001165663">
    <property type="component" value="Unassembled WGS sequence"/>
</dbReference>
<dbReference type="SUPFAM" id="SSF51735">
    <property type="entry name" value="NAD(P)-binding Rossmann-fold domains"/>
    <property type="match status" value="2"/>
</dbReference>
<evidence type="ECO:0000313" key="6">
    <source>
        <dbReference type="EMBL" id="GLB81138.1"/>
    </source>
</evidence>
<sequence length="666" mass="70742">MKGTCPVSRPDNLARVRWAGDQLASSAIVLLAAAVRLIGRPGRDERDDGQPAAAGPPSGPPDGPGFRPGFGGPIIAPSKAGATRGDLMTDSSRHGGRHVVRHIIVSGDNALATTIIEELNKVGANVAMLPDDNVADIGPADAVVCVGDDDARNLEIALLARKVNPRVRVVARLANDVLREAVAAGNGPGAILDVADLAAPSVVEACLAHTAHPFGAAGIEFVVSGSEAPREATLREIYGDLAPVAVIHGKNSPSPGQVVACPGRDHRVHAGDWTAMIGSTDELAERGMKVREATVTRVRRSRISRIADAARALRNDVHPMFYRALIALLFLLIGSTVLLRYAYRLPPGMTWVDALYFSTETVATVGYGDFSFINQPTWLRLFSILLMFAGVISTAVLVAFLAELMISRRLLNSAGQRKARILRNHVIVVGLGSFGIRVATDLTAAGYDVAVIERDENNRYLSTAAELDVPVILGDCTLRQTLKSAGIDRARAVALLTENDMVNIETGIILREMLGAGARPERNRPHVPLVLRVYDRALGAAVAQRFGFDNVRSTVDLAAPWFIGAAMGLQVLGTFSVGQHSFMVGGMHVATGSELDGMPMLQLSTQTRVIAITEPDGQVKLHPRRDARLQGGDTVYLVGPYRELLATLSKGEVSAASDHTPEAAAG</sequence>
<dbReference type="PANTHER" id="PTHR43833">
    <property type="entry name" value="POTASSIUM CHANNEL PROTEIN 2-RELATED-RELATED"/>
    <property type="match status" value="1"/>
</dbReference>
<dbReference type="PROSITE" id="PS51202">
    <property type="entry name" value="RCK_C"/>
    <property type="match status" value="1"/>
</dbReference>
<proteinExistence type="predicted"/>
<dbReference type="EMBL" id="BRXE01000001">
    <property type="protein sequence ID" value="GLB81138.1"/>
    <property type="molecule type" value="Genomic_DNA"/>
</dbReference>
<feature type="transmembrane region" description="Helical" evidence="3">
    <location>
        <begin position="378"/>
        <end position="402"/>
    </location>
</feature>
<accession>A0AA37UY30</accession>
<dbReference type="GO" id="GO:0005886">
    <property type="term" value="C:plasma membrane"/>
    <property type="evidence" value="ECO:0007669"/>
    <property type="project" value="UniProtKB-SubCell"/>
</dbReference>
<name>A0AA37UY30_9MYCO</name>
<dbReference type="InterPro" id="IPR036291">
    <property type="entry name" value="NAD(P)-bd_dom_sf"/>
</dbReference>
<feature type="region of interest" description="Disordered" evidence="2">
    <location>
        <begin position="41"/>
        <end position="75"/>
    </location>
</feature>
<evidence type="ECO:0000313" key="7">
    <source>
        <dbReference type="Proteomes" id="UP001165663"/>
    </source>
</evidence>
<organism evidence="6 7">
    <name type="scientific">Mycobacterium kiyosense</name>
    <dbReference type="NCBI Taxonomy" id="2871094"/>
    <lineage>
        <taxon>Bacteria</taxon>
        <taxon>Bacillati</taxon>
        <taxon>Actinomycetota</taxon>
        <taxon>Actinomycetes</taxon>
        <taxon>Mycobacteriales</taxon>
        <taxon>Mycobacteriaceae</taxon>
        <taxon>Mycobacterium</taxon>
    </lineage>
</organism>
<evidence type="ECO:0008006" key="8">
    <source>
        <dbReference type="Google" id="ProtNLM"/>
    </source>
</evidence>
<dbReference type="AlphaFoldDB" id="A0AA37UY30"/>
<dbReference type="SUPFAM" id="SSF116726">
    <property type="entry name" value="TrkA C-terminal domain-like"/>
    <property type="match status" value="1"/>
</dbReference>
<gene>
    <name evidence="6" type="ORF">SRL2020028_03940</name>
</gene>
<keyword evidence="3" id="KW-0472">Membrane</keyword>
<dbReference type="InterPro" id="IPR050721">
    <property type="entry name" value="Trk_Ktr_HKT_K-transport"/>
</dbReference>
<comment type="subcellular location">
    <subcellularLocation>
        <location evidence="1">Cell membrane</location>
        <topology evidence="1">Multi-pass membrane protein</topology>
    </subcellularLocation>
</comment>
<evidence type="ECO:0000256" key="1">
    <source>
        <dbReference type="ARBA" id="ARBA00004651"/>
    </source>
</evidence>
<dbReference type="InterPro" id="IPR013099">
    <property type="entry name" value="K_chnl_dom"/>
</dbReference>
<dbReference type="GO" id="GO:0008324">
    <property type="term" value="F:monoatomic cation transmembrane transporter activity"/>
    <property type="evidence" value="ECO:0007669"/>
    <property type="project" value="InterPro"/>
</dbReference>
<dbReference type="GO" id="GO:0006813">
    <property type="term" value="P:potassium ion transport"/>
    <property type="evidence" value="ECO:0007669"/>
    <property type="project" value="InterPro"/>
</dbReference>
<protein>
    <recommendedName>
        <fullName evidence="8">Potassium transporter TrkA</fullName>
    </recommendedName>
</protein>
<dbReference type="Pfam" id="PF02254">
    <property type="entry name" value="TrkA_N"/>
    <property type="match status" value="2"/>
</dbReference>
<evidence type="ECO:0000259" key="5">
    <source>
        <dbReference type="PROSITE" id="PS51202"/>
    </source>
</evidence>
<keyword evidence="3" id="KW-0812">Transmembrane</keyword>
<feature type="domain" description="RCK C-terminal" evidence="5">
    <location>
        <begin position="572"/>
        <end position="653"/>
    </location>
</feature>
<dbReference type="InterPro" id="IPR036721">
    <property type="entry name" value="RCK_C_sf"/>
</dbReference>
<feature type="domain" description="RCK N-terminal" evidence="4">
    <location>
        <begin position="423"/>
        <end position="552"/>
    </location>
</feature>
<feature type="transmembrane region" description="Helical" evidence="3">
    <location>
        <begin position="321"/>
        <end position="343"/>
    </location>
</feature>
<dbReference type="InterPro" id="IPR006037">
    <property type="entry name" value="RCK_C"/>
</dbReference>
<dbReference type="Gene3D" id="1.10.287.70">
    <property type="match status" value="1"/>
</dbReference>
<dbReference type="InterPro" id="IPR003148">
    <property type="entry name" value="RCK_N"/>
</dbReference>
<keyword evidence="3" id="KW-1133">Transmembrane helix</keyword>
<evidence type="ECO:0000256" key="2">
    <source>
        <dbReference type="SAM" id="MobiDB-lite"/>
    </source>
</evidence>
<dbReference type="SUPFAM" id="SSF81324">
    <property type="entry name" value="Voltage-gated potassium channels"/>
    <property type="match status" value="1"/>
</dbReference>
<evidence type="ECO:0000256" key="3">
    <source>
        <dbReference type="SAM" id="Phobius"/>
    </source>
</evidence>
<reference evidence="6" key="1">
    <citation type="submission" date="2022-07" db="EMBL/GenBank/DDBJ databases">
        <title>Mycobacterium kiyosense sp. nov., scotochromogenic slow-glowing species isolated from respiratory specimens.</title>
        <authorList>
            <person name="Fukano H."/>
            <person name="Kazumi Y."/>
            <person name="Sakagami N."/>
            <person name="Ato M."/>
            <person name="Mitarai S."/>
            <person name="Hoshino Y."/>
        </authorList>
    </citation>
    <scope>NUCLEOTIDE SEQUENCE</scope>
    <source>
        <strain evidence="6">SRL2020-028</strain>
    </source>
</reference>
<dbReference type="PROSITE" id="PS51201">
    <property type="entry name" value="RCK_N"/>
    <property type="match status" value="1"/>
</dbReference>
<evidence type="ECO:0000259" key="4">
    <source>
        <dbReference type="PROSITE" id="PS51201"/>
    </source>
</evidence>